<keyword evidence="14" id="KW-0812">Transmembrane</keyword>
<comment type="similarity">
    <text evidence="4 13">Belongs to the peptidase M14 family.</text>
</comment>
<sequence>MNLPINKAAILLWAGLAAAQSRYADNQVPLNQDDEIVTREFPELRAFEINSPAFLYPNTVPDGFANATSGPTEDIVVDRFLWDISKRHAWAHYYNPSWKSDEGRPVPFIYLSTTTSWDGKHQIKSTKKVRIWIQGGQHGNEPAGDQAALALLGKLDTNSTWARSVLQKANIAILPRYNPDGVAYFQRFLANGLDPNRDHTKLASQQTRHIKQLSFEFAPHVAIDAHEYTAATKYGSSGQWVKAQDGQFSAVKNLNIHPDIRDLSEGLFAQNIRSLLTGRGLRSSPYYVLATGTDNLELTEPNGDGQVGGISLGLGQTVAFLSESRGIRLGDQHWHRRVASGLTIIESIVQTAVDNAAEVYKTIENARAEFIKSEDDIIITDKPRPTNITWEWIDALLTRARPEAYVFSGAYEDVAARLRASGLEVKVLKHGFNGEVEALEVKTAEVANIKVEGTAQTTVTTEAVRRHLILPPGGFYVSTRQKNAAQAFVSLEPEHTGYQTLFTVEKNLTRGRANLAPQGSMEQHTVSVPDKFEYYEDVFDYPPEDGFPVTRPMAAQSVRVKKHRSKGYLPACGFMTVFMALVLAVFGLGLLASGRVTFNVRVEDAEDTFPQLARRDFHATYSYAFPNTTVVTSTAGAPEAYGSQTTSAVNTTVSNSTVSLTKTATVFATVSLDSTAGIQATSDALALTGPAASEAVTTTDTVVADDTVVETINGGTITRYRNATHTFTQYQTVTSGVTEAIVETILATETAEIVETVIGSTLTVIEHSMATLTVTVDAEESSVVAPEVTSTVMASEESSSLIPPPVTSTVTVSGGVSSAISSDVTTEVASSSVSSSLSTSSTSTTETTITVTPTVSLTTTVTVEAPTDVATIMATTTVVGGTTTIRVTRDHTVFTTLIPVQTEVPETCAAAQTVFITVTKVASPVPVETTTTVYPTTSVVTHTRHGIVTVTFLTTEVQTVVQTLSTEFEMTTSDVLAQPGTPIKASTTSSFSSEAPVTETQVLTLTETDIATHTVSVIESAVLTTKVSMFTTITVRIGTTTLHGGVVTVTVEPPSSAPSSPVAEDADVQTVTKTEYATEHLTAPTASDAAHETKTIYATATQELSVTVTNPIVVSAPITLYSTITHTALVTRTLQTTIDGTLIEHAATALETSTEVLTLTRTIGLNSTVLVTAGLSTHAPPPANETRSLHVSGFLPGPGANATASLAWPVEVSGGEKRADARASVFSLVLAFAALLCLF</sequence>
<keyword evidence="18" id="KW-1185">Reference proteome</keyword>
<dbReference type="GO" id="GO:0004181">
    <property type="term" value="F:metallocarboxypeptidase activity"/>
    <property type="evidence" value="ECO:0007669"/>
    <property type="project" value="InterPro"/>
</dbReference>
<keyword evidence="10" id="KW-0325">Glycoprotein</keyword>
<organism evidence="17 18">
    <name type="scientific">Verticillium longisporum</name>
    <name type="common">Verticillium dahliae var. longisporum</name>
    <dbReference type="NCBI Taxonomy" id="100787"/>
    <lineage>
        <taxon>Eukaryota</taxon>
        <taxon>Fungi</taxon>
        <taxon>Dikarya</taxon>
        <taxon>Ascomycota</taxon>
        <taxon>Pezizomycotina</taxon>
        <taxon>Sordariomycetes</taxon>
        <taxon>Hypocreomycetidae</taxon>
        <taxon>Glomerellales</taxon>
        <taxon>Plectosphaerellaceae</taxon>
        <taxon>Verticillium</taxon>
    </lineage>
</organism>
<evidence type="ECO:0000256" key="15">
    <source>
        <dbReference type="SAM" id="SignalP"/>
    </source>
</evidence>
<dbReference type="GO" id="GO:0005576">
    <property type="term" value="C:extracellular region"/>
    <property type="evidence" value="ECO:0007669"/>
    <property type="project" value="UniProtKB-SubCell"/>
</dbReference>
<dbReference type="Pfam" id="PF00246">
    <property type="entry name" value="Peptidase_M14"/>
    <property type="match status" value="1"/>
</dbReference>
<reference evidence="17 18" key="1">
    <citation type="submission" date="2015-05" db="EMBL/GenBank/DDBJ databases">
        <authorList>
            <person name="Wang D.B."/>
            <person name="Wang M."/>
        </authorList>
    </citation>
    <scope>NUCLEOTIDE SEQUENCE [LARGE SCALE GENOMIC DNA]</scope>
    <source>
        <strain evidence="17">VL1</strain>
    </source>
</reference>
<evidence type="ECO:0000256" key="4">
    <source>
        <dbReference type="ARBA" id="ARBA00005988"/>
    </source>
</evidence>
<evidence type="ECO:0000256" key="1">
    <source>
        <dbReference type="ARBA" id="ARBA00001947"/>
    </source>
</evidence>
<feature type="chain" id="PRO_5002566651" description="Carboxypeptidase M14B" evidence="15">
    <location>
        <begin position="20"/>
        <end position="1239"/>
    </location>
</feature>
<feature type="active site" description="Proton donor/acceptor" evidence="13">
    <location>
        <position position="323"/>
    </location>
</feature>
<keyword evidence="14" id="KW-1133">Transmembrane helix</keyword>
<feature type="domain" description="Peptidase M14" evidence="16">
    <location>
        <begin position="70"/>
        <end position="348"/>
    </location>
</feature>
<evidence type="ECO:0000256" key="13">
    <source>
        <dbReference type="PROSITE-ProRule" id="PRU01379"/>
    </source>
</evidence>
<evidence type="ECO:0000313" key="18">
    <source>
        <dbReference type="Proteomes" id="UP000044602"/>
    </source>
</evidence>
<comment type="subcellular location">
    <subcellularLocation>
        <location evidence="3">Secreted</location>
    </subcellularLocation>
</comment>
<dbReference type="PROSITE" id="PS52035">
    <property type="entry name" value="PEPTIDASE_M14"/>
    <property type="match status" value="1"/>
</dbReference>
<dbReference type="Proteomes" id="UP000044602">
    <property type="component" value="Unassembled WGS sequence"/>
</dbReference>
<dbReference type="EMBL" id="CVQH01020001">
    <property type="protein sequence ID" value="CRK26070.1"/>
    <property type="molecule type" value="Genomic_DNA"/>
</dbReference>
<evidence type="ECO:0000256" key="10">
    <source>
        <dbReference type="ARBA" id="ARBA00023180"/>
    </source>
</evidence>
<dbReference type="STRING" id="100787.A0A0G4LWX7"/>
<keyword evidence="9" id="KW-0843">Virulence</keyword>
<comment type="function">
    <text evidence="2">Extracellular metalloprotease that contributes to pathogenicity.</text>
</comment>
<evidence type="ECO:0000256" key="14">
    <source>
        <dbReference type="SAM" id="Phobius"/>
    </source>
</evidence>
<accession>A0A0G4LWX7</accession>
<evidence type="ECO:0000256" key="8">
    <source>
        <dbReference type="ARBA" id="ARBA00022801"/>
    </source>
</evidence>
<keyword evidence="6" id="KW-0645">Protease</keyword>
<evidence type="ECO:0000256" key="12">
    <source>
        <dbReference type="ARBA" id="ARBA00042017"/>
    </source>
</evidence>
<keyword evidence="8" id="KW-0378">Hydrolase</keyword>
<proteinExistence type="inferred from homology"/>
<evidence type="ECO:0000256" key="7">
    <source>
        <dbReference type="ARBA" id="ARBA00022729"/>
    </source>
</evidence>
<dbReference type="GO" id="GO:0008270">
    <property type="term" value="F:zinc ion binding"/>
    <property type="evidence" value="ECO:0007669"/>
    <property type="project" value="InterPro"/>
</dbReference>
<evidence type="ECO:0000256" key="9">
    <source>
        <dbReference type="ARBA" id="ARBA00023026"/>
    </source>
</evidence>
<evidence type="ECO:0000256" key="2">
    <source>
        <dbReference type="ARBA" id="ARBA00003091"/>
    </source>
</evidence>
<protein>
    <recommendedName>
        <fullName evidence="12">Carboxypeptidase M14B</fullName>
    </recommendedName>
    <alternativeName>
        <fullName evidence="11">Carboxypeptidase MCPB</fullName>
    </alternativeName>
</protein>
<keyword evidence="14" id="KW-0472">Membrane</keyword>
<dbReference type="PANTHER" id="PTHR11705">
    <property type="entry name" value="PROTEASE FAMILY M14 CARBOXYPEPTIDASE A,B"/>
    <property type="match status" value="1"/>
</dbReference>
<name>A0A0G4LWX7_VERLO</name>
<gene>
    <name evidence="17" type="ORF">BN1708_004110</name>
</gene>
<feature type="transmembrane region" description="Helical" evidence="14">
    <location>
        <begin position="568"/>
        <end position="591"/>
    </location>
</feature>
<dbReference type="Gene3D" id="3.40.630.10">
    <property type="entry name" value="Zn peptidases"/>
    <property type="match status" value="1"/>
</dbReference>
<evidence type="ECO:0000256" key="3">
    <source>
        <dbReference type="ARBA" id="ARBA00004613"/>
    </source>
</evidence>
<keyword evidence="5" id="KW-0964">Secreted</keyword>
<keyword evidence="7 15" id="KW-0732">Signal</keyword>
<dbReference type="CDD" id="cd06242">
    <property type="entry name" value="M14-like"/>
    <property type="match status" value="1"/>
</dbReference>
<dbReference type="SUPFAM" id="SSF53187">
    <property type="entry name" value="Zn-dependent exopeptidases"/>
    <property type="match status" value="1"/>
</dbReference>
<evidence type="ECO:0000256" key="6">
    <source>
        <dbReference type="ARBA" id="ARBA00022670"/>
    </source>
</evidence>
<dbReference type="AlphaFoldDB" id="A0A0G4LWX7"/>
<evidence type="ECO:0000313" key="17">
    <source>
        <dbReference type="EMBL" id="CRK26070.1"/>
    </source>
</evidence>
<feature type="signal peptide" evidence="15">
    <location>
        <begin position="1"/>
        <end position="19"/>
    </location>
</feature>
<evidence type="ECO:0000256" key="5">
    <source>
        <dbReference type="ARBA" id="ARBA00022525"/>
    </source>
</evidence>
<evidence type="ECO:0000256" key="11">
    <source>
        <dbReference type="ARBA" id="ARBA00041263"/>
    </source>
</evidence>
<dbReference type="GO" id="GO:0006508">
    <property type="term" value="P:proteolysis"/>
    <property type="evidence" value="ECO:0007669"/>
    <property type="project" value="UniProtKB-KW"/>
</dbReference>
<evidence type="ECO:0000259" key="16">
    <source>
        <dbReference type="PROSITE" id="PS52035"/>
    </source>
</evidence>
<comment type="cofactor">
    <cofactor evidence="1">
        <name>Zn(2+)</name>
        <dbReference type="ChEBI" id="CHEBI:29105"/>
    </cofactor>
</comment>
<dbReference type="PANTHER" id="PTHR11705:SF83">
    <property type="entry name" value="INACTIVE METALLOCARBOXYPEPTIDASE ECM14"/>
    <property type="match status" value="1"/>
</dbReference>
<dbReference type="InterPro" id="IPR000834">
    <property type="entry name" value="Peptidase_M14"/>
</dbReference>